<evidence type="ECO:0000313" key="1">
    <source>
        <dbReference type="EMBL" id="SVE16633.1"/>
    </source>
</evidence>
<sequence length="98" mass="11255">MATYKTNSVYALSPMDSGKLGIWEPPDFEITGNETTMIISRHYRNRPDLLSQELYGTPQLWWVFKMINPDKLNDPVWDFVEGLEILTPSPSEVSAYLS</sequence>
<reference evidence="1" key="1">
    <citation type="submission" date="2018-05" db="EMBL/GenBank/DDBJ databases">
        <authorList>
            <person name="Lanie J.A."/>
            <person name="Ng W.-L."/>
            <person name="Kazmierczak K.M."/>
            <person name="Andrzejewski T.M."/>
            <person name="Davidsen T.M."/>
            <person name="Wayne K.J."/>
            <person name="Tettelin H."/>
            <person name="Glass J.I."/>
            <person name="Rusch D."/>
            <person name="Podicherti R."/>
            <person name="Tsui H.-C.T."/>
            <person name="Winkler M.E."/>
        </authorList>
    </citation>
    <scope>NUCLEOTIDE SEQUENCE</scope>
</reference>
<name>A0A383B9Y2_9ZZZZ</name>
<dbReference type="AlphaFoldDB" id="A0A383B9Y2"/>
<dbReference type="InterPro" id="IPR022607">
    <property type="entry name" value="Phage_T4_Gp53_baseplate_wedge"/>
</dbReference>
<dbReference type="Pfam" id="PF11246">
    <property type="entry name" value="Phage_gp53"/>
    <property type="match status" value="1"/>
</dbReference>
<protein>
    <submittedName>
        <fullName evidence="1">Uncharacterized protein</fullName>
    </submittedName>
</protein>
<proteinExistence type="predicted"/>
<gene>
    <name evidence="1" type="ORF">METZ01_LOCUS469487</name>
</gene>
<accession>A0A383B9Y2</accession>
<organism evidence="1">
    <name type="scientific">marine metagenome</name>
    <dbReference type="NCBI Taxonomy" id="408172"/>
    <lineage>
        <taxon>unclassified sequences</taxon>
        <taxon>metagenomes</taxon>
        <taxon>ecological metagenomes</taxon>
    </lineage>
</organism>
<dbReference type="EMBL" id="UINC01198602">
    <property type="protein sequence ID" value="SVE16633.1"/>
    <property type="molecule type" value="Genomic_DNA"/>
</dbReference>